<accession>A0A1I7M4E3</accession>
<keyword evidence="1" id="KW-0732">Signal</keyword>
<proteinExistence type="predicted"/>
<reference evidence="3" key="1">
    <citation type="submission" date="2016-10" db="EMBL/GenBank/DDBJ databases">
        <authorList>
            <person name="Varghese N."/>
            <person name="Submissions S."/>
        </authorList>
    </citation>
    <scope>NUCLEOTIDE SEQUENCE [LARGE SCALE GENOMIC DNA]</scope>
    <source>
        <strain evidence="3">CGMCC 1.11014</strain>
    </source>
</reference>
<dbReference type="EMBL" id="FPBO01000055">
    <property type="protein sequence ID" value="SFV16747.1"/>
    <property type="molecule type" value="Genomic_DNA"/>
</dbReference>
<evidence type="ECO:0000256" key="1">
    <source>
        <dbReference type="SAM" id="SignalP"/>
    </source>
</evidence>
<evidence type="ECO:0000313" key="2">
    <source>
        <dbReference type="EMBL" id="SFV16747.1"/>
    </source>
</evidence>
<evidence type="ECO:0000313" key="3">
    <source>
        <dbReference type="Proteomes" id="UP000199391"/>
    </source>
</evidence>
<dbReference type="OrthoDB" id="8812451at2"/>
<gene>
    <name evidence="2" type="ORF">SAMN05216552_105513</name>
</gene>
<dbReference type="STRING" id="1035707.SAMN05216552_105513"/>
<dbReference type="RefSeq" id="WP_093561014.1">
    <property type="nucleotide sequence ID" value="NZ_FPBO01000055.1"/>
</dbReference>
<evidence type="ECO:0008006" key="4">
    <source>
        <dbReference type="Google" id="ProtNLM"/>
    </source>
</evidence>
<feature type="chain" id="PRO_5011505436" description="Type-F conjugative transfer system protein TrbI" evidence="1">
    <location>
        <begin position="17"/>
        <end position="117"/>
    </location>
</feature>
<dbReference type="Proteomes" id="UP000199391">
    <property type="component" value="Unassembled WGS sequence"/>
</dbReference>
<sequence length="117" mass="12355">MKPALAGFLAALAVNAATLAGYHHWLVQPIPIVGVVDASRVYREEQERHLLAVSASPDDTARDKAIAAAKRFAHAFPANLAGLEHDCGCLVVDSSAIAAAPPSVPDLTAQLRQRVRP</sequence>
<keyword evidence="3" id="KW-1185">Reference proteome</keyword>
<organism evidence="2 3">
    <name type="scientific">Pseudoduganella namucuonensis</name>
    <dbReference type="NCBI Taxonomy" id="1035707"/>
    <lineage>
        <taxon>Bacteria</taxon>
        <taxon>Pseudomonadati</taxon>
        <taxon>Pseudomonadota</taxon>
        <taxon>Betaproteobacteria</taxon>
        <taxon>Burkholderiales</taxon>
        <taxon>Oxalobacteraceae</taxon>
        <taxon>Telluria group</taxon>
        <taxon>Pseudoduganella</taxon>
    </lineage>
</organism>
<name>A0A1I7M4E3_9BURK</name>
<protein>
    <recommendedName>
        <fullName evidence="4">Type-F conjugative transfer system protein TrbI</fullName>
    </recommendedName>
</protein>
<feature type="signal peptide" evidence="1">
    <location>
        <begin position="1"/>
        <end position="16"/>
    </location>
</feature>
<dbReference type="AlphaFoldDB" id="A0A1I7M4E3"/>